<feature type="transmembrane region" description="Helical" evidence="1">
    <location>
        <begin position="251"/>
        <end position="269"/>
    </location>
</feature>
<dbReference type="SUPFAM" id="SSF81321">
    <property type="entry name" value="Family A G protein-coupled receptor-like"/>
    <property type="match status" value="1"/>
</dbReference>
<feature type="transmembrane region" description="Helical" evidence="1">
    <location>
        <begin position="45"/>
        <end position="68"/>
    </location>
</feature>
<evidence type="ECO:0000313" key="3">
    <source>
        <dbReference type="Proteomes" id="UP001175271"/>
    </source>
</evidence>
<keyword evidence="1" id="KW-0472">Membrane</keyword>
<evidence type="ECO:0000313" key="2">
    <source>
        <dbReference type="EMBL" id="KAK0407971.1"/>
    </source>
</evidence>
<reference evidence="2" key="1">
    <citation type="submission" date="2023-06" db="EMBL/GenBank/DDBJ databases">
        <title>Genomic analysis of the entomopathogenic nematode Steinernema hermaphroditum.</title>
        <authorList>
            <person name="Schwarz E.M."/>
            <person name="Heppert J.K."/>
            <person name="Baniya A."/>
            <person name="Schwartz H.T."/>
            <person name="Tan C.-H."/>
            <person name="Antoshechkin I."/>
            <person name="Sternberg P.W."/>
            <person name="Goodrich-Blair H."/>
            <person name="Dillman A.R."/>
        </authorList>
    </citation>
    <scope>NUCLEOTIDE SEQUENCE</scope>
    <source>
        <strain evidence="2">PS9179</strain>
        <tissue evidence="2">Whole animal</tissue>
    </source>
</reference>
<keyword evidence="1" id="KW-1133">Transmembrane helix</keyword>
<dbReference type="Gene3D" id="1.20.1070.10">
    <property type="entry name" value="Rhodopsin 7-helix transmembrane proteins"/>
    <property type="match status" value="1"/>
</dbReference>
<dbReference type="Proteomes" id="UP001175271">
    <property type="component" value="Unassembled WGS sequence"/>
</dbReference>
<feature type="transmembrane region" description="Helical" evidence="1">
    <location>
        <begin position="211"/>
        <end position="231"/>
    </location>
</feature>
<gene>
    <name evidence="2" type="ORF">QR680_003699</name>
</gene>
<feature type="transmembrane region" description="Helical" evidence="1">
    <location>
        <begin position="162"/>
        <end position="191"/>
    </location>
</feature>
<proteinExistence type="predicted"/>
<accession>A0AA39LS00</accession>
<comment type="caution">
    <text evidence="2">The sequence shown here is derived from an EMBL/GenBank/DDBJ whole genome shotgun (WGS) entry which is preliminary data.</text>
</comment>
<sequence>MAGFLHIFVGLAYVLLALVMFSLNSLFLVTLMLSKEYRTSTYQVIKCLTTACMMQSFVFGIGGVMTMAQSVFNYYLDKALGALIQSAWLLYVGVALTLAVDRLLIFLCPRSADYRFVTTILLSITWLLWILLFVLLNLPGFGCTYGKNDIFLLWLYTDENGSSVLIAVQPFVDLGAFIMEFVIYLIIFAYLVKMKFSNSTQLGSLKSEIKILLSAMFAFILEALSVIMAFWGPINDPKQNIAWDVALNAGWILECGLFVLLTLIVNGTLRRKVLDVIQRKKQSTVSSLSMNVVK</sequence>
<dbReference type="InterPro" id="IPR019425">
    <property type="entry name" value="7TM_GPCR_serpentine_rcpt_Srt"/>
</dbReference>
<organism evidence="2 3">
    <name type="scientific">Steinernema hermaphroditum</name>
    <dbReference type="NCBI Taxonomy" id="289476"/>
    <lineage>
        <taxon>Eukaryota</taxon>
        <taxon>Metazoa</taxon>
        <taxon>Ecdysozoa</taxon>
        <taxon>Nematoda</taxon>
        <taxon>Chromadorea</taxon>
        <taxon>Rhabditida</taxon>
        <taxon>Tylenchina</taxon>
        <taxon>Panagrolaimomorpha</taxon>
        <taxon>Strongyloidoidea</taxon>
        <taxon>Steinernematidae</taxon>
        <taxon>Steinernema</taxon>
    </lineage>
</organism>
<keyword evidence="1" id="KW-0812">Transmembrane</keyword>
<name>A0AA39LS00_9BILA</name>
<feature type="transmembrane region" description="Helical" evidence="1">
    <location>
        <begin position="6"/>
        <end position="33"/>
    </location>
</feature>
<evidence type="ECO:0000256" key="1">
    <source>
        <dbReference type="SAM" id="Phobius"/>
    </source>
</evidence>
<dbReference type="AlphaFoldDB" id="A0AA39LS00"/>
<dbReference type="Pfam" id="PF10321">
    <property type="entry name" value="7TM_GPCR_Srt"/>
    <property type="match status" value="1"/>
</dbReference>
<feature type="transmembrane region" description="Helical" evidence="1">
    <location>
        <begin position="120"/>
        <end position="142"/>
    </location>
</feature>
<feature type="transmembrane region" description="Helical" evidence="1">
    <location>
        <begin position="88"/>
        <end position="108"/>
    </location>
</feature>
<evidence type="ECO:0008006" key="4">
    <source>
        <dbReference type="Google" id="ProtNLM"/>
    </source>
</evidence>
<protein>
    <recommendedName>
        <fullName evidence="4">7TM GPCR serpentine receptor class x (Srx) domain-containing protein</fullName>
    </recommendedName>
</protein>
<keyword evidence="3" id="KW-1185">Reference proteome</keyword>
<dbReference type="EMBL" id="JAUCMV010000003">
    <property type="protein sequence ID" value="KAK0407971.1"/>
    <property type="molecule type" value="Genomic_DNA"/>
</dbReference>